<feature type="domain" description="DUF8201" evidence="2">
    <location>
        <begin position="10"/>
        <end position="406"/>
    </location>
</feature>
<evidence type="ECO:0000313" key="4">
    <source>
        <dbReference type="Proteomes" id="UP000054388"/>
    </source>
</evidence>
<feature type="transmembrane region" description="Helical" evidence="1">
    <location>
        <begin position="169"/>
        <end position="186"/>
    </location>
</feature>
<feature type="transmembrane region" description="Helical" evidence="1">
    <location>
        <begin position="47"/>
        <end position="65"/>
    </location>
</feature>
<keyword evidence="1" id="KW-1133">Transmembrane helix</keyword>
<feature type="transmembrane region" description="Helical" evidence="1">
    <location>
        <begin position="400"/>
        <end position="417"/>
    </location>
</feature>
<dbReference type="InterPro" id="IPR058514">
    <property type="entry name" value="DUF8201"/>
</dbReference>
<dbReference type="Proteomes" id="UP000054388">
    <property type="component" value="Unassembled WGS sequence"/>
</dbReference>
<gene>
    <name evidence="3" type="ORF">AR686_05165</name>
</gene>
<feature type="transmembrane region" description="Helical" evidence="1">
    <location>
        <begin position="6"/>
        <end position="27"/>
    </location>
</feature>
<dbReference type="AlphaFoldDB" id="A0A117KCA6"/>
<evidence type="ECO:0000256" key="1">
    <source>
        <dbReference type="SAM" id="Phobius"/>
    </source>
</evidence>
<dbReference type="EMBL" id="LMAI01000003">
    <property type="protein sequence ID" value="KUJ57058.1"/>
    <property type="molecule type" value="Genomic_DNA"/>
</dbReference>
<keyword evidence="1" id="KW-0812">Transmembrane</keyword>
<feature type="transmembrane region" description="Helical" evidence="1">
    <location>
        <begin position="269"/>
        <end position="286"/>
    </location>
</feature>
<feature type="transmembrane region" description="Helical" evidence="1">
    <location>
        <begin position="100"/>
        <end position="120"/>
    </location>
</feature>
<feature type="transmembrane region" description="Helical" evidence="1">
    <location>
        <begin position="424"/>
        <end position="443"/>
    </location>
</feature>
<feature type="transmembrane region" description="Helical" evidence="1">
    <location>
        <begin position="198"/>
        <end position="221"/>
    </location>
</feature>
<evidence type="ECO:0000259" key="2">
    <source>
        <dbReference type="Pfam" id="PF26626"/>
    </source>
</evidence>
<feature type="transmembrane region" description="Helical" evidence="1">
    <location>
        <begin position="352"/>
        <end position="371"/>
    </location>
</feature>
<feature type="transmembrane region" description="Helical" evidence="1">
    <location>
        <begin position="376"/>
        <end position="394"/>
    </location>
</feature>
<comment type="caution">
    <text evidence="3">The sequence shown here is derived from an EMBL/GenBank/DDBJ whole genome shotgun (WGS) entry which is preliminary data.</text>
</comment>
<accession>A0A117KCA6</accession>
<evidence type="ECO:0000313" key="3">
    <source>
        <dbReference type="EMBL" id="KUJ57058.1"/>
    </source>
</evidence>
<reference evidence="3 4" key="1">
    <citation type="submission" date="2015-10" db="EMBL/GenBank/DDBJ databases">
        <title>Genome sequence of Chryseobacterium greenlandense.</title>
        <authorList>
            <person name="Newman J."/>
            <person name="Fischer K."/>
            <person name="Miller J."/>
        </authorList>
    </citation>
    <scope>NUCLEOTIDE SEQUENCE [LARGE SCALE GENOMIC DNA]</scope>
    <source>
        <strain evidence="3 4">UMB34</strain>
    </source>
</reference>
<keyword evidence="1" id="KW-0472">Membrane</keyword>
<sequence length="554" mass="65029">MLIFRQSFFMLLIFLSAVIVIPVLLGWGKLLEDIFKTRLCEEISGKILLGIFGISIIWTVLAFFLPLNLFIEIPTLFIGLFYFVKEKIYHDLHSLLRKKYWLFGSSCFLILFCSSFYPYILDHFGYYFPSIQWLREYGIIKGISNLDLVLGQMSIWHIFQAGFSNFSDPFLRINAVLLIVYLFYIIEKKSWIQLCFVPILLLFSQSPSPDLPVIIFSLIVLNEILSANKNTSMLFAFSVFVFAIKPTMIWLPILTFLYSVFILKSHFKVLIAGSIVFFIFCLKNIWTFGYPIFPISIIDFGVSWKPNQELLKSSSEYAILKTFDNQYSYEEIQKFSPFEYAKNWLFLDGIKSVINCLFIVSLLVFTVFTFIKRNKIITFIWVSVIVKSILVLLFSAQYRFFIDVFFLIIFVMLFNHLNKKKSIIIYSILMIFFTGFITFPSLIAKIIPSYRMSSYMGGFKLEQLYKPSTYEYEKYHTFKVGNLRFNVSQKYPFNFDTPTPAISESFVFDYQKVEIFPQLIDENNIKKGFISKKMTENEKKQLKKATDKITNSYK</sequence>
<dbReference type="InterPro" id="IPR058065">
    <property type="entry name" value="LIC_10190-like"/>
</dbReference>
<organism evidence="3 4">
    <name type="scientific">Chryseobacterium aquaticum subsp. greenlandense</name>
    <dbReference type="NCBI Taxonomy" id="345663"/>
    <lineage>
        <taxon>Bacteria</taxon>
        <taxon>Pseudomonadati</taxon>
        <taxon>Bacteroidota</taxon>
        <taxon>Flavobacteriia</taxon>
        <taxon>Flavobacteriales</taxon>
        <taxon>Weeksellaceae</taxon>
        <taxon>Chryseobacterium group</taxon>
        <taxon>Chryseobacterium</taxon>
    </lineage>
</organism>
<name>A0A117KCA6_9FLAO</name>
<proteinExistence type="predicted"/>
<feature type="transmembrane region" description="Helical" evidence="1">
    <location>
        <begin position="233"/>
        <end position="257"/>
    </location>
</feature>
<protein>
    <recommendedName>
        <fullName evidence="2">DUF8201 domain-containing protein</fullName>
    </recommendedName>
</protein>
<dbReference type="NCBIfam" id="NF047510">
    <property type="entry name" value="LIC_10190_fam"/>
    <property type="match status" value="1"/>
</dbReference>
<dbReference type="Pfam" id="PF26626">
    <property type="entry name" value="DUF8201"/>
    <property type="match status" value="1"/>
</dbReference>